<keyword evidence="3" id="KW-0812">Transmembrane</keyword>
<evidence type="ECO:0000259" key="4">
    <source>
        <dbReference type="PROSITE" id="PS51755"/>
    </source>
</evidence>
<dbReference type="InterPro" id="IPR016032">
    <property type="entry name" value="Sig_transdc_resp-reg_C-effctor"/>
</dbReference>
<sequence length="257" mass="30008">MHNIHQVIFDGIVLYDKDTAQLTNLLNTDKTATLTVPANECLAIIIKNSPEITTQKQLFNDVWESHGIPINSNTFYQNISIIRKAFKQVDYEPDVLVTIPRRGIEISKAIQYEITSLYDNEREPRSQLVSPVTTVVNTKSRKKPHYFIVLPFFLTLFVMVAWFFYSYHIKTTSPFYNYKYIEKYNGCNIYGNERYSHEFLGKILTTIDLTSCFNDEKIYISVYANLPRISMIKCDNDIYLPQSICSSSYYYLENEVK</sequence>
<reference evidence="5" key="1">
    <citation type="submission" date="2019-02" db="EMBL/GenBank/DDBJ databases">
        <title>Genomic characterization of isolates from hospital effluents in KZN, South Africa.</title>
        <authorList>
            <person name="Ntshobeni N."/>
            <person name="Allam M."/>
            <person name="Ismail A."/>
            <person name="Amoako D."/>
            <person name="Essack S."/>
            <person name="Chenia H."/>
        </authorList>
    </citation>
    <scope>NUCLEOTIDE SEQUENCE</scope>
    <source>
        <strain evidence="5">AFE97_S1</strain>
    </source>
</reference>
<keyword evidence="1 2" id="KW-0238">DNA-binding</keyword>
<feature type="transmembrane region" description="Helical" evidence="3">
    <location>
        <begin position="146"/>
        <end position="165"/>
    </location>
</feature>
<dbReference type="Gene3D" id="1.10.10.10">
    <property type="entry name" value="Winged helix-like DNA-binding domain superfamily/Winged helix DNA-binding domain"/>
    <property type="match status" value="1"/>
</dbReference>
<feature type="DNA-binding region" description="OmpR/PhoB-type" evidence="2">
    <location>
        <begin position="2"/>
        <end position="108"/>
    </location>
</feature>
<dbReference type="RefSeq" id="WP_131680019.1">
    <property type="nucleotide sequence ID" value="NZ_ABEXOQ020000007.1"/>
</dbReference>
<feature type="domain" description="OmpR/PhoB-type" evidence="4">
    <location>
        <begin position="2"/>
        <end position="108"/>
    </location>
</feature>
<gene>
    <name evidence="5" type="ORF">EX242_12135</name>
</gene>
<organism evidence="5 6">
    <name type="scientific">Providencia rettgeri</name>
    <dbReference type="NCBI Taxonomy" id="587"/>
    <lineage>
        <taxon>Bacteria</taxon>
        <taxon>Pseudomonadati</taxon>
        <taxon>Pseudomonadota</taxon>
        <taxon>Gammaproteobacteria</taxon>
        <taxon>Enterobacterales</taxon>
        <taxon>Morganellaceae</taxon>
        <taxon>Providencia</taxon>
    </lineage>
</organism>
<dbReference type="EMBL" id="SHDO01000010">
    <property type="protein sequence ID" value="MBX6981007.1"/>
    <property type="molecule type" value="Genomic_DNA"/>
</dbReference>
<dbReference type="AlphaFoldDB" id="A0AAP2JZM4"/>
<dbReference type="Proteomes" id="UP000824410">
    <property type="component" value="Unassembled WGS sequence"/>
</dbReference>
<protein>
    <recommendedName>
        <fullName evidence="4">OmpR/PhoB-type domain-containing protein</fullName>
    </recommendedName>
</protein>
<name>A0AAP2JZM4_PRORE</name>
<proteinExistence type="predicted"/>
<dbReference type="Pfam" id="PF00486">
    <property type="entry name" value="Trans_reg_C"/>
    <property type="match status" value="1"/>
</dbReference>
<dbReference type="InterPro" id="IPR036388">
    <property type="entry name" value="WH-like_DNA-bd_sf"/>
</dbReference>
<dbReference type="PROSITE" id="PS51755">
    <property type="entry name" value="OMPR_PHOB"/>
    <property type="match status" value="1"/>
</dbReference>
<dbReference type="InterPro" id="IPR001867">
    <property type="entry name" value="OmpR/PhoB-type_DNA-bd"/>
</dbReference>
<evidence type="ECO:0000256" key="3">
    <source>
        <dbReference type="SAM" id="Phobius"/>
    </source>
</evidence>
<dbReference type="SMART" id="SM00862">
    <property type="entry name" value="Trans_reg_C"/>
    <property type="match status" value="1"/>
</dbReference>
<dbReference type="GO" id="GO:0006355">
    <property type="term" value="P:regulation of DNA-templated transcription"/>
    <property type="evidence" value="ECO:0007669"/>
    <property type="project" value="InterPro"/>
</dbReference>
<keyword evidence="3" id="KW-1133">Transmembrane helix</keyword>
<evidence type="ECO:0000256" key="1">
    <source>
        <dbReference type="ARBA" id="ARBA00023125"/>
    </source>
</evidence>
<dbReference type="SUPFAM" id="SSF46894">
    <property type="entry name" value="C-terminal effector domain of the bipartite response regulators"/>
    <property type="match status" value="1"/>
</dbReference>
<evidence type="ECO:0000313" key="6">
    <source>
        <dbReference type="Proteomes" id="UP000824410"/>
    </source>
</evidence>
<dbReference type="GO" id="GO:0000160">
    <property type="term" value="P:phosphorelay signal transduction system"/>
    <property type="evidence" value="ECO:0007669"/>
    <property type="project" value="InterPro"/>
</dbReference>
<accession>A0AAP2JZM4</accession>
<evidence type="ECO:0000313" key="5">
    <source>
        <dbReference type="EMBL" id="MBX6981007.1"/>
    </source>
</evidence>
<comment type="caution">
    <text evidence="5">The sequence shown here is derived from an EMBL/GenBank/DDBJ whole genome shotgun (WGS) entry which is preliminary data.</text>
</comment>
<evidence type="ECO:0000256" key="2">
    <source>
        <dbReference type="PROSITE-ProRule" id="PRU01091"/>
    </source>
</evidence>
<keyword evidence="3" id="KW-0472">Membrane</keyword>
<dbReference type="GO" id="GO:0003677">
    <property type="term" value="F:DNA binding"/>
    <property type="evidence" value="ECO:0007669"/>
    <property type="project" value="UniProtKB-UniRule"/>
</dbReference>